<dbReference type="InterPro" id="IPR051222">
    <property type="entry name" value="PPR/CCM1_RNA-binding"/>
</dbReference>
<dbReference type="Pfam" id="PF12854">
    <property type="entry name" value="PPR_1"/>
    <property type="match status" value="1"/>
</dbReference>
<accession>A0A1X2GE40</accession>
<dbReference type="STRING" id="101127.A0A1X2GE40"/>
<dbReference type="OrthoDB" id="185373at2759"/>
<evidence type="ECO:0000256" key="1">
    <source>
        <dbReference type="ARBA" id="ARBA00022737"/>
    </source>
</evidence>
<reference evidence="3 4" key="1">
    <citation type="submission" date="2016-07" db="EMBL/GenBank/DDBJ databases">
        <title>Pervasive Adenine N6-methylation of Active Genes in Fungi.</title>
        <authorList>
            <consortium name="DOE Joint Genome Institute"/>
            <person name="Mondo S.J."/>
            <person name="Dannebaum R.O."/>
            <person name="Kuo R.C."/>
            <person name="Labutti K."/>
            <person name="Haridas S."/>
            <person name="Kuo A."/>
            <person name="Salamov A."/>
            <person name="Ahrendt S.R."/>
            <person name="Lipzen A."/>
            <person name="Sullivan W."/>
            <person name="Andreopoulos W.B."/>
            <person name="Clum A."/>
            <person name="Lindquist E."/>
            <person name="Daum C."/>
            <person name="Ramamoorthy G.K."/>
            <person name="Gryganskyi A."/>
            <person name="Culley D."/>
            <person name="Magnuson J.K."/>
            <person name="James T.Y."/>
            <person name="O'Malley M.A."/>
            <person name="Stajich J.E."/>
            <person name="Spatafora J.W."/>
            <person name="Visel A."/>
            <person name="Grigoriev I.V."/>
        </authorList>
    </citation>
    <scope>NUCLEOTIDE SEQUENCE [LARGE SCALE GENOMIC DNA]</scope>
    <source>
        <strain evidence="3 4">NRRL 3301</strain>
    </source>
</reference>
<sequence length="504" mass="58012">MEEIPSENIPPVNLDPFVARLLEQPLEQGQLEAAWAHCEQLTATSWYPSFLHNRRFVKATLVMCCAKQQWRLCEEILRQRHIDMTSKTVARMIHTLIGLNHHQGSPLTISGRQIVRAIQSFERILNIQLNMYTVTKIMRYLGQVKPYKKIEGSAAKKRSLKIDDAYRLYCWVRGEIGIKHHKSRSKLTVTGRASSSQLYLTMIDIAMAHNRTDLAERAWHHRMYSGSHVSSPTIADFRPANLFAYNLLLNIYANELPAPNLDRIQRTYRRLIQHGHTPDVITYNTIIKALVNAGKATTAMDVLESMVASKPFHYPGSSPGEGNADNEKRCIQPDQHTVNLVLQGWVDHRNWSEVEGYVKRIQELDLVRHFDIISFNIMVRGFLHLDGQLLAEENLYKQVSEWSSVKRLQRSAQPFPLSSTAIWEIFESTTGHQRHHLLTCLRENSVHPCPTNERYQGFQEMFHLNGTDPSTCKLFIKAFSLAKDPRAASLVTKWMFRRPPSEQL</sequence>
<protein>
    <recommendedName>
        <fullName evidence="5">Pentacotripeptide-repeat region of PRORP domain-containing protein</fullName>
    </recommendedName>
</protein>
<gene>
    <name evidence="3" type="ORF">DM01DRAFT_1346953</name>
</gene>
<dbReference type="Gene3D" id="1.25.40.10">
    <property type="entry name" value="Tetratricopeptide repeat domain"/>
    <property type="match status" value="1"/>
</dbReference>
<dbReference type="InterPro" id="IPR011990">
    <property type="entry name" value="TPR-like_helical_dom_sf"/>
</dbReference>
<keyword evidence="4" id="KW-1185">Reference proteome</keyword>
<dbReference type="PANTHER" id="PTHR47942:SF63">
    <property type="entry name" value="PENTATRICOPEPTIDE REPEAT-CONTAINING PROTEIN"/>
    <property type="match status" value="1"/>
</dbReference>
<feature type="repeat" description="PPR" evidence="2">
    <location>
        <begin position="279"/>
        <end position="309"/>
    </location>
</feature>
<dbReference type="EMBL" id="MCGT01000020">
    <property type="protein sequence ID" value="ORX51663.1"/>
    <property type="molecule type" value="Genomic_DNA"/>
</dbReference>
<dbReference type="InterPro" id="IPR002885">
    <property type="entry name" value="PPR_rpt"/>
</dbReference>
<dbReference type="PROSITE" id="PS51375">
    <property type="entry name" value="PPR"/>
    <property type="match status" value="1"/>
</dbReference>
<dbReference type="NCBIfam" id="TIGR00756">
    <property type="entry name" value="PPR"/>
    <property type="match status" value="1"/>
</dbReference>
<evidence type="ECO:0000313" key="3">
    <source>
        <dbReference type="EMBL" id="ORX51663.1"/>
    </source>
</evidence>
<dbReference type="PANTHER" id="PTHR47942">
    <property type="entry name" value="TETRATRICOPEPTIDE REPEAT (TPR)-LIKE SUPERFAMILY PROTEIN-RELATED"/>
    <property type="match status" value="1"/>
</dbReference>
<keyword evidence="1" id="KW-0677">Repeat</keyword>
<dbReference type="AlphaFoldDB" id="A0A1X2GE40"/>
<evidence type="ECO:0000256" key="2">
    <source>
        <dbReference type="PROSITE-ProRule" id="PRU00708"/>
    </source>
</evidence>
<evidence type="ECO:0008006" key="5">
    <source>
        <dbReference type="Google" id="ProtNLM"/>
    </source>
</evidence>
<dbReference type="Proteomes" id="UP000242146">
    <property type="component" value="Unassembled WGS sequence"/>
</dbReference>
<comment type="caution">
    <text evidence="3">The sequence shown here is derived from an EMBL/GenBank/DDBJ whole genome shotgun (WGS) entry which is preliminary data.</text>
</comment>
<proteinExistence type="predicted"/>
<name>A0A1X2GE40_9FUNG</name>
<evidence type="ECO:0000313" key="4">
    <source>
        <dbReference type="Proteomes" id="UP000242146"/>
    </source>
</evidence>
<organism evidence="3 4">
    <name type="scientific">Hesseltinella vesiculosa</name>
    <dbReference type="NCBI Taxonomy" id="101127"/>
    <lineage>
        <taxon>Eukaryota</taxon>
        <taxon>Fungi</taxon>
        <taxon>Fungi incertae sedis</taxon>
        <taxon>Mucoromycota</taxon>
        <taxon>Mucoromycotina</taxon>
        <taxon>Mucoromycetes</taxon>
        <taxon>Mucorales</taxon>
        <taxon>Cunninghamellaceae</taxon>
        <taxon>Hesseltinella</taxon>
    </lineage>
</organism>